<dbReference type="EMBL" id="LNFP01000076">
    <property type="protein sequence ID" value="KUF98212.1"/>
    <property type="molecule type" value="Genomic_DNA"/>
</dbReference>
<evidence type="ECO:0000256" key="5">
    <source>
        <dbReference type="ARBA" id="ARBA00022989"/>
    </source>
</evidence>
<feature type="transmembrane region" description="Helical" evidence="8">
    <location>
        <begin position="178"/>
        <end position="196"/>
    </location>
</feature>
<protein>
    <submittedName>
        <fullName evidence="9">Respiratory burst oxidase protein C</fullName>
    </submittedName>
</protein>
<dbReference type="InterPro" id="IPR044566">
    <property type="entry name" value="RMV1-like"/>
</dbReference>
<proteinExistence type="inferred from homology"/>
<organism evidence="9 10">
    <name type="scientific">Phytophthora nicotianae</name>
    <name type="common">Potato buckeye rot agent</name>
    <name type="synonym">Phytophthora parasitica</name>
    <dbReference type="NCBI Taxonomy" id="4792"/>
    <lineage>
        <taxon>Eukaryota</taxon>
        <taxon>Sar</taxon>
        <taxon>Stramenopiles</taxon>
        <taxon>Oomycota</taxon>
        <taxon>Peronosporomycetes</taxon>
        <taxon>Peronosporales</taxon>
        <taxon>Peronosporaceae</taxon>
        <taxon>Phytophthora</taxon>
    </lineage>
</organism>
<comment type="similarity">
    <text evidence="7">Belongs to the amino acid-polyamine-organocation (APC) superfamily. Polyamine:cation symporter (PHS) (TC 2.A.3.12) family.</text>
</comment>
<evidence type="ECO:0000256" key="6">
    <source>
        <dbReference type="ARBA" id="ARBA00023136"/>
    </source>
</evidence>
<evidence type="ECO:0000256" key="8">
    <source>
        <dbReference type="SAM" id="Phobius"/>
    </source>
</evidence>
<dbReference type="Pfam" id="PF13520">
    <property type="entry name" value="AA_permease_2"/>
    <property type="match status" value="1"/>
</dbReference>
<evidence type="ECO:0000256" key="3">
    <source>
        <dbReference type="ARBA" id="ARBA00022475"/>
    </source>
</evidence>
<evidence type="ECO:0000313" key="9">
    <source>
        <dbReference type="EMBL" id="KUF98212.1"/>
    </source>
</evidence>
<evidence type="ECO:0000256" key="7">
    <source>
        <dbReference type="ARBA" id="ARBA00024041"/>
    </source>
</evidence>
<keyword evidence="6 8" id="KW-0472">Membrane</keyword>
<dbReference type="Proteomes" id="UP000054636">
    <property type="component" value="Unassembled WGS sequence"/>
</dbReference>
<evidence type="ECO:0000313" key="10">
    <source>
        <dbReference type="Proteomes" id="UP000054636"/>
    </source>
</evidence>
<dbReference type="GO" id="GO:0015203">
    <property type="term" value="F:polyamine transmembrane transporter activity"/>
    <property type="evidence" value="ECO:0007669"/>
    <property type="project" value="UniProtKB-ARBA"/>
</dbReference>
<comment type="caution">
    <text evidence="9">The sequence shown here is derived from an EMBL/GenBank/DDBJ whole genome shotgun (WGS) entry which is preliminary data.</text>
</comment>
<sequence>MGGMGRKKLGVVSLALITYFNVSGGPWGSEPIVAACGPFVGIMATLVFPFIWCLPLALSFAELFSAFPTDSSFCTWVGKAFGRRMGFHVGYWSWVSGGKKDTKIENLDLGFDAAGAYASEIDSPRQTYPRAMMLTVGLVALTYSVPFLAASGVNKPSYSLWRDGYYPMIAEKISGPGLRTWFLGCALLGNLGVYIAKMTKNGFLLAGMADLGLAPNYFIKRTASNGVPRRAILLSYGIIVFMALFDFNVILGVDNFLSSLACVTELCAVVRLRFTMPTLVRPYKVNISDRGLLLAMAIPFSIGSFVMLNELTKSTLSLTLNLIALASGLVCQQFLHRPPASVYTPLAAAIQLELGTPAPGGGTFGIVTPASPSLLEQHKGV</sequence>
<feature type="transmembrane region" description="Helical" evidence="8">
    <location>
        <begin position="231"/>
        <end position="250"/>
    </location>
</feature>
<name>A0A0W8DPF6_PHYNI</name>
<dbReference type="InterPro" id="IPR002293">
    <property type="entry name" value="AA/rel_permease1"/>
</dbReference>
<gene>
    <name evidence="9" type="ORF">AM588_10007528</name>
</gene>
<evidence type="ECO:0000256" key="1">
    <source>
        <dbReference type="ARBA" id="ARBA00004651"/>
    </source>
</evidence>
<keyword evidence="2" id="KW-0813">Transport</keyword>
<comment type="subcellular location">
    <subcellularLocation>
        <location evidence="1">Cell membrane</location>
        <topology evidence="1">Multi-pass membrane protein</topology>
    </subcellularLocation>
</comment>
<accession>A0A0W8DPF6</accession>
<feature type="transmembrane region" description="Helical" evidence="8">
    <location>
        <begin position="292"/>
        <end position="309"/>
    </location>
</feature>
<evidence type="ECO:0000256" key="2">
    <source>
        <dbReference type="ARBA" id="ARBA00022448"/>
    </source>
</evidence>
<dbReference type="PANTHER" id="PTHR45826">
    <property type="entry name" value="POLYAMINE TRANSPORTER PUT1"/>
    <property type="match status" value="1"/>
</dbReference>
<dbReference type="GO" id="GO:0005886">
    <property type="term" value="C:plasma membrane"/>
    <property type="evidence" value="ECO:0007669"/>
    <property type="project" value="UniProtKB-SubCell"/>
</dbReference>
<evidence type="ECO:0000256" key="4">
    <source>
        <dbReference type="ARBA" id="ARBA00022692"/>
    </source>
</evidence>
<keyword evidence="5 8" id="KW-1133">Transmembrane helix</keyword>
<dbReference type="PANTHER" id="PTHR45826:SF2">
    <property type="entry name" value="AMINO ACID TRANSPORTER"/>
    <property type="match status" value="1"/>
</dbReference>
<keyword evidence="4 8" id="KW-0812">Transmembrane</keyword>
<reference evidence="9 10" key="1">
    <citation type="submission" date="2015-11" db="EMBL/GenBank/DDBJ databases">
        <title>Genomes and virulence difference between two physiological races of Phytophthora nicotianae.</title>
        <authorList>
            <person name="Liu H."/>
            <person name="Ma X."/>
            <person name="Yu H."/>
            <person name="Fang D."/>
            <person name="Li Y."/>
            <person name="Wang X."/>
            <person name="Wang W."/>
            <person name="Dong Y."/>
            <person name="Xiao B."/>
        </authorList>
    </citation>
    <scope>NUCLEOTIDE SEQUENCE [LARGE SCALE GENOMIC DNA]</scope>
    <source>
        <strain evidence="10">race 1</strain>
    </source>
</reference>
<feature type="transmembrane region" description="Helical" evidence="8">
    <location>
        <begin position="40"/>
        <end position="61"/>
    </location>
</feature>
<keyword evidence="3" id="KW-1003">Cell membrane</keyword>
<dbReference type="AlphaFoldDB" id="A0A0W8DPF6"/>
<dbReference type="Gene3D" id="1.20.1740.10">
    <property type="entry name" value="Amino acid/polyamine transporter I"/>
    <property type="match status" value="2"/>
</dbReference>